<feature type="transmembrane region" description="Helical" evidence="1">
    <location>
        <begin position="398"/>
        <end position="416"/>
    </location>
</feature>
<accession>A0AB73ASN0</accession>
<dbReference type="AlphaFoldDB" id="A0AB73ASN0"/>
<sequence>MMDFLCLINLFFFVFLTIYYPIYISKSLKLKLLNPITILVVVTMPIALFKAFFGPAYLLNDGLFDKYYNFAILMANIQLIITLYVTIILFKIFRSYHYSITNFLYKITPKWRIKRTKMFLVSFVFLLLFLISFYLLSSTFGFINWILSPRTGYQYHRVGAGEYYAFALLFLSTSFSILLLFLRKNRSIYLFSIVYIFFAWFLGSKHIMLNFCIYTITVLWFRNVDNLGKIIGYATPIIFIPMLLNFGSFDLSEIATYFDYYVNSAMYYKEYFSNGIDLFYGQIGLTDYWALVPRSLFPDKPYVYGFLLVNEHFFPGAAEATHTPAFGGPVPYFADFGLIGVIVYSFFNFQLWFQVFCYYIIFVDRRLERIISNPLYIYAVLILFAPNFLQFFPFPLSVFIFYFLVKLISFINRVVIRTS</sequence>
<name>A0AB73ASN0_BACFG</name>
<evidence type="ECO:0000313" key="3">
    <source>
        <dbReference type="Proteomes" id="UP000021175"/>
    </source>
</evidence>
<dbReference type="Proteomes" id="UP000021175">
    <property type="component" value="Unassembled WGS sequence"/>
</dbReference>
<reference evidence="2 3" key="1">
    <citation type="submission" date="2014-02" db="EMBL/GenBank/DDBJ databases">
        <authorList>
            <person name="Sears C."/>
            <person name="Carroll K."/>
            <person name="Sack B.R."/>
            <person name="Qadri F."/>
            <person name="Myers L.L."/>
            <person name="Chung G.-T."/>
            <person name="Escheverria P."/>
            <person name="Fraser C.M."/>
            <person name="Sadzewicz L."/>
            <person name="Shefchek K.A."/>
            <person name="Tallon L."/>
            <person name="Das S.P."/>
            <person name="Daugherty S."/>
            <person name="Mongodin E.F."/>
        </authorList>
    </citation>
    <scope>NUCLEOTIDE SEQUENCE [LARGE SCALE GENOMIC DNA]</scope>
    <source>
        <strain evidence="2 3">3783N1-6</strain>
    </source>
</reference>
<keyword evidence="1" id="KW-1133">Transmembrane helix</keyword>
<evidence type="ECO:0000256" key="1">
    <source>
        <dbReference type="SAM" id="Phobius"/>
    </source>
</evidence>
<feature type="transmembrane region" description="Helical" evidence="1">
    <location>
        <begin position="6"/>
        <end position="24"/>
    </location>
</feature>
<keyword evidence="1" id="KW-0472">Membrane</keyword>
<comment type="caution">
    <text evidence="2">The sequence shown here is derived from an EMBL/GenBank/DDBJ whole genome shotgun (WGS) entry which is preliminary data.</text>
</comment>
<feature type="transmembrane region" description="Helical" evidence="1">
    <location>
        <begin position="70"/>
        <end position="90"/>
    </location>
</feature>
<feature type="transmembrane region" description="Helical" evidence="1">
    <location>
        <begin position="375"/>
        <end position="392"/>
    </location>
</feature>
<proteinExistence type="predicted"/>
<feature type="transmembrane region" description="Helical" evidence="1">
    <location>
        <begin position="36"/>
        <end position="58"/>
    </location>
</feature>
<keyword evidence="1" id="KW-0812">Transmembrane</keyword>
<feature type="transmembrane region" description="Helical" evidence="1">
    <location>
        <begin position="194"/>
        <end position="221"/>
    </location>
</feature>
<feature type="transmembrane region" description="Helical" evidence="1">
    <location>
        <begin position="233"/>
        <end position="251"/>
    </location>
</feature>
<feature type="transmembrane region" description="Helical" evidence="1">
    <location>
        <begin position="336"/>
        <end position="363"/>
    </location>
</feature>
<feature type="transmembrane region" description="Helical" evidence="1">
    <location>
        <begin position="271"/>
        <end position="291"/>
    </location>
</feature>
<gene>
    <name evidence="2" type="ORF">M119_4660</name>
</gene>
<feature type="transmembrane region" description="Helical" evidence="1">
    <location>
        <begin position="163"/>
        <end position="182"/>
    </location>
</feature>
<feature type="transmembrane region" description="Helical" evidence="1">
    <location>
        <begin position="119"/>
        <end position="143"/>
    </location>
</feature>
<dbReference type="EMBL" id="JGEU01000009">
    <property type="protein sequence ID" value="EYB12194.1"/>
    <property type="molecule type" value="Genomic_DNA"/>
</dbReference>
<organism evidence="2 3">
    <name type="scientific">Bacteroides fragilis str. 3783N1-6</name>
    <dbReference type="NCBI Taxonomy" id="1339310"/>
    <lineage>
        <taxon>Bacteria</taxon>
        <taxon>Pseudomonadati</taxon>
        <taxon>Bacteroidota</taxon>
        <taxon>Bacteroidia</taxon>
        <taxon>Bacteroidales</taxon>
        <taxon>Bacteroidaceae</taxon>
        <taxon>Bacteroides</taxon>
    </lineage>
</organism>
<protein>
    <submittedName>
        <fullName evidence="2">Membrane protein</fullName>
    </submittedName>
</protein>
<evidence type="ECO:0000313" key="2">
    <source>
        <dbReference type="EMBL" id="EYB12194.1"/>
    </source>
</evidence>